<dbReference type="OrthoDB" id="6380398at2759"/>
<dbReference type="InterPro" id="IPR009003">
    <property type="entry name" value="Peptidase_S1_PA"/>
</dbReference>
<evidence type="ECO:0000313" key="7">
    <source>
        <dbReference type="EMBL" id="OMH85618.1"/>
    </source>
</evidence>
<dbReference type="PANTHER" id="PTHR24276">
    <property type="entry name" value="POLYSERASE-RELATED"/>
    <property type="match status" value="1"/>
</dbReference>
<dbReference type="EMBL" id="LSSK01000070">
    <property type="protein sequence ID" value="OMH85618.1"/>
    <property type="molecule type" value="Genomic_DNA"/>
</dbReference>
<dbReference type="InterPro" id="IPR033116">
    <property type="entry name" value="TRYPSIN_SER"/>
</dbReference>
<evidence type="ECO:0000256" key="2">
    <source>
        <dbReference type="ARBA" id="ARBA00023157"/>
    </source>
</evidence>
<dbReference type="GO" id="GO:0006508">
    <property type="term" value="P:proteolysis"/>
    <property type="evidence" value="ECO:0007669"/>
    <property type="project" value="UniProtKB-KW"/>
</dbReference>
<accession>A0A1R1PQT0</accession>
<dbReference type="InterPro" id="IPR001314">
    <property type="entry name" value="Peptidase_S1A"/>
</dbReference>
<dbReference type="EMBL" id="LSSK01000445">
    <property type="protein sequence ID" value="OMH83314.1"/>
    <property type="molecule type" value="Genomic_DNA"/>
</dbReference>
<dbReference type="InterPro" id="IPR050430">
    <property type="entry name" value="Peptidase_S1"/>
</dbReference>
<dbReference type="PROSITE" id="PS50240">
    <property type="entry name" value="TRYPSIN_DOM"/>
    <property type="match status" value="1"/>
</dbReference>
<keyword evidence="8" id="KW-1185">Reference proteome</keyword>
<protein>
    <submittedName>
        <fullName evidence="6">Trypsin-1</fullName>
    </submittedName>
</protein>
<sequence length="337" mass="35458">MFIPNNFTLSANARIINGSPAALQEFPYAVFIYSEVSRSAEVCTGSLIADNVVVTAAHCLLYNLSYTFSPSQMLVSAGSVSNIRNNYDRYKVSKVIPHPQFSKASLRNDIGLIILSSPVPSSKATPATIYNESVKDNMNVIAAGWGVTSNDEDATSASVLNKVPLVTSSSATCKTLNPFWSSNSGSSICTLNVSGQDTCYGDSGGPLAYPVNGANYLVGLTSLGNAPGSENSDDPPICGAEGGAGYYTRVAYYLDWIVQVTGLTKDQLLTPGSNATSTADSSSDSSGISSRLISDSTSSNRSTSSKSDTSFSPKTAHMAKYFVFVPVITQILASLLM</sequence>
<dbReference type="GO" id="GO:0004252">
    <property type="term" value="F:serine-type endopeptidase activity"/>
    <property type="evidence" value="ECO:0007669"/>
    <property type="project" value="InterPro"/>
</dbReference>
<dbReference type="PROSITE" id="PS00134">
    <property type="entry name" value="TRYPSIN_HIS"/>
    <property type="match status" value="1"/>
</dbReference>
<dbReference type="PROSITE" id="PS00135">
    <property type="entry name" value="TRYPSIN_SER"/>
    <property type="match status" value="1"/>
</dbReference>
<evidence type="ECO:0000256" key="4">
    <source>
        <dbReference type="SAM" id="MobiDB-lite"/>
    </source>
</evidence>
<proteinExistence type="inferred from homology"/>
<dbReference type="InterPro" id="IPR018114">
    <property type="entry name" value="TRYPSIN_HIS"/>
</dbReference>
<organism evidence="6 8">
    <name type="scientific">Zancudomyces culisetae</name>
    <name type="common">Gut fungus</name>
    <name type="synonym">Smittium culisetae</name>
    <dbReference type="NCBI Taxonomy" id="1213189"/>
    <lineage>
        <taxon>Eukaryota</taxon>
        <taxon>Fungi</taxon>
        <taxon>Fungi incertae sedis</taxon>
        <taxon>Zoopagomycota</taxon>
        <taxon>Kickxellomycotina</taxon>
        <taxon>Harpellomycetes</taxon>
        <taxon>Harpellales</taxon>
        <taxon>Legeriomycetaceae</taxon>
        <taxon>Zancudomyces</taxon>
    </lineage>
</organism>
<dbReference type="CDD" id="cd00190">
    <property type="entry name" value="Tryp_SPc"/>
    <property type="match status" value="1"/>
</dbReference>
<keyword evidence="3" id="KW-0645">Protease</keyword>
<evidence type="ECO:0000256" key="3">
    <source>
        <dbReference type="RuleBase" id="RU363034"/>
    </source>
</evidence>
<dbReference type="Pfam" id="PF00089">
    <property type="entry name" value="Trypsin"/>
    <property type="match status" value="1"/>
</dbReference>
<dbReference type="Gene3D" id="2.40.10.10">
    <property type="entry name" value="Trypsin-like serine proteases"/>
    <property type="match status" value="1"/>
</dbReference>
<dbReference type="AlphaFoldDB" id="A0A1R1PQT0"/>
<dbReference type="Proteomes" id="UP000188320">
    <property type="component" value="Unassembled WGS sequence"/>
</dbReference>
<evidence type="ECO:0000259" key="5">
    <source>
        <dbReference type="PROSITE" id="PS50240"/>
    </source>
</evidence>
<gene>
    <name evidence="6" type="ORF">AX774_g3173</name>
    <name evidence="7" type="ORF">AX774_g852</name>
</gene>
<evidence type="ECO:0000313" key="6">
    <source>
        <dbReference type="EMBL" id="OMH83314.1"/>
    </source>
</evidence>
<reference evidence="8" key="2">
    <citation type="submission" date="2017-01" db="EMBL/GenBank/DDBJ databases">
        <authorList>
            <person name="Wang Y."/>
            <person name="White M."/>
            <person name="Kvist S."/>
            <person name="Moncalvo J.-M."/>
        </authorList>
    </citation>
    <scope>NUCLEOTIDE SEQUENCE [LARGE SCALE GENOMIC DNA]</scope>
    <source>
        <strain evidence="8">COL-18-3</strain>
    </source>
</reference>
<comment type="caution">
    <text evidence="6">The sequence shown here is derived from an EMBL/GenBank/DDBJ whole genome shotgun (WGS) entry which is preliminary data.</text>
</comment>
<comment type="similarity">
    <text evidence="1">Belongs to the peptidase S1 family.</text>
</comment>
<evidence type="ECO:0000256" key="1">
    <source>
        <dbReference type="ARBA" id="ARBA00007664"/>
    </source>
</evidence>
<name>A0A1R1PQT0_ZANCU</name>
<keyword evidence="3" id="KW-0720">Serine protease</keyword>
<keyword evidence="2" id="KW-1015">Disulfide bond</keyword>
<feature type="domain" description="Peptidase S1" evidence="5">
    <location>
        <begin position="15"/>
        <end position="262"/>
    </location>
</feature>
<dbReference type="InterPro" id="IPR001254">
    <property type="entry name" value="Trypsin_dom"/>
</dbReference>
<dbReference type="PRINTS" id="PR00722">
    <property type="entry name" value="CHYMOTRYPSIN"/>
</dbReference>
<dbReference type="PANTHER" id="PTHR24276:SF91">
    <property type="entry name" value="AT26814P-RELATED"/>
    <property type="match status" value="1"/>
</dbReference>
<dbReference type="InterPro" id="IPR043504">
    <property type="entry name" value="Peptidase_S1_PA_chymotrypsin"/>
</dbReference>
<feature type="compositionally biased region" description="Low complexity" evidence="4">
    <location>
        <begin position="272"/>
        <end position="312"/>
    </location>
</feature>
<evidence type="ECO:0000313" key="8">
    <source>
        <dbReference type="Proteomes" id="UP000188320"/>
    </source>
</evidence>
<feature type="region of interest" description="Disordered" evidence="4">
    <location>
        <begin position="269"/>
        <end position="312"/>
    </location>
</feature>
<keyword evidence="3" id="KW-0378">Hydrolase</keyword>
<dbReference type="FunFam" id="2.40.10.10:FF:000068">
    <property type="entry name" value="transmembrane protease serine 2"/>
    <property type="match status" value="1"/>
</dbReference>
<dbReference type="SMART" id="SM00020">
    <property type="entry name" value="Tryp_SPc"/>
    <property type="match status" value="1"/>
</dbReference>
<reference evidence="6" key="1">
    <citation type="submission" date="2017-01" db="EMBL/GenBank/DDBJ databases">
        <authorList>
            <person name="Mah S.A."/>
            <person name="Swanson W.J."/>
            <person name="Moy G.W."/>
            <person name="Vacquier V.D."/>
        </authorList>
    </citation>
    <scope>NUCLEOTIDE SEQUENCE [LARGE SCALE GENOMIC DNA]</scope>
    <source>
        <strain evidence="6">COL-18-3</strain>
    </source>
</reference>
<dbReference type="SUPFAM" id="SSF50494">
    <property type="entry name" value="Trypsin-like serine proteases"/>
    <property type="match status" value="1"/>
</dbReference>